<dbReference type="GO" id="GO:0016020">
    <property type="term" value="C:membrane"/>
    <property type="evidence" value="ECO:0007669"/>
    <property type="project" value="UniProtKB-SubCell"/>
</dbReference>
<evidence type="ECO:0000256" key="4">
    <source>
        <dbReference type="ARBA" id="ARBA00023136"/>
    </source>
</evidence>
<name>A0AAD7UK08_9STRA</name>
<keyword evidence="8" id="KW-1185">Reference proteome</keyword>
<evidence type="ECO:0000256" key="1">
    <source>
        <dbReference type="ARBA" id="ARBA00004141"/>
    </source>
</evidence>
<proteinExistence type="predicted"/>
<dbReference type="GO" id="GO:0035556">
    <property type="term" value="P:intracellular signal transduction"/>
    <property type="evidence" value="ECO:0007669"/>
    <property type="project" value="InterPro"/>
</dbReference>
<evidence type="ECO:0000313" key="7">
    <source>
        <dbReference type="EMBL" id="KAJ8609169.1"/>
    </source>
</evidence>
<evidence type="ECO:0000256" key="3">
    <source>
        <dbReference type="ARBA" id="ARBA00022989"/>
    </source>
</evidence>
<keyword evidence="4 5" id="KW-0472">Membrane</keyword>
<evidence type="ECO:0000256" key="2">
    <source>
        <dbReference type="ARBA" id="ARBA00022692"/>
    </source>
</evidence>
<dbReference type="EMBL" id="JAQMWT010000148">
    <property type="protein sequence ID" value="KAJ8609169.1"/>
    <property type="molecule type" value="Genomic_DNA"/>
</dbReference>
<evidence type="ECO:0000313" key="8">
    <source>
        <dbReference type="Proteomes" id="UP001230188"/>
    </source>
</evidence>
<evidence type="ECO:0000259" key="6">
    <source>
        <dbReference type="PROSITE" id="PS50125"/>
    </source>
</evidence>
<dbReference type="GO" id="GO:0005216">
    <property type="term" value="F:monoatomic ion channel activity"/>
    <property type="evidence" value="ECO:0007669"/>
    <property type="project" value="InterPro"/>
</dbReference>
<dbReference type="PROSITE" id="PS50125">
    <property type="entry name" value="GUANYLATE_CYCLASE_2"/>
    <property type="match status" value="1"/>
</dbReference>
<dbReference type="InterPro" id="IPR027359">
    <property type="entry name" value="Volt_channel_dom_sf"/>
</dbReference>
<dbReference type="AlphaFoldDB" id="A0AAD7UK08"/>
<dbReference type="Gene3D" id="1.20.120.350">
    <property type="entry name" value="Voltage-gated potassium channels. Chain C"/>
    <property type="match status" value="1"/>
</dbReference>
<accession>A0AAD7UK08</accession>
<dbReference type="GO" id="GO:0009190">
    <property type="term" value="P:cyclic nucleotide biosynthetic process"/>
    <property type="evidence" value="ECO:0007669"/>
    <property type="project" value="InterPro"/>
</dbReference>
<dbReference type="PANTHER" id="PTHR43336">
    <property type="entry name" value="OXYGEN SENSOR HISTIDINE KINASE RESPONSE REGULATOR DEVS/DOSS"/>
    <property type="match status" value="1"/>
</dbReference>
<evidence type="ECO:0000256" key="5">
    <source>
        <dbReference type="SAM" id="Phobius"/>
    </source>
</evidence>
<dbReference type="InterPro" id="IPR001054">
    <property type="entry name" value="A/G_cyclase"/>
</dbReference>
<dbReference type="SUPFAM" id="SSF55073">
    <property type="entry name" value="Nucleotide cyclase"/>
    <property type="match status" value="1"/>
</dbReference>
<organism evidence="7 8">
    <name type="scientific">Chrysophaeum taylorii</name>
    <dbReference type="NCBI Taxonomy" id="2483200"/>
    <lineage>
        <taxon>Eukaryota</taxon>
        <taxon>Sar</taxon>
        <taxon>Stramenopiles</taxon>
        <taxon>Ochrophyta</taxon>
        <taxon>Pelagophyceae</taxon>
        <taxon>Pelagomonadales</taxon>
        <taxon>Pelagomonadaceae</taxon>
        <taxon>Chrysophaeum</taxon>
    </lineage>
</organism>
<keyword evidence="3 5" id="KW-1133">Transmembrane helix</keyword>
<dbReference type="InterPro" id="IPR029787">
    <property type="entry name" value="Nucleotide_cyclase"/>
</dbReference>
<keyword evidence="2 5" id="KW-0812">Transmembrane</keyword>
<protein>
    <recommendedName>
        <fullName evidence="6">Guanylate cyclase domain-containing protein</fullName>
    </recommendedName>
</protein>
<dbReference type="Proteomes" id="UP001230188">
    <property type="component" value="Unassembled WGS sequence"/>
</dbReference>
<sequence>MAASGEAVDKEEDDGTVAEFDESTCVGRFKRGLLNEVLNTNWFNTLTGLVTTFALFGDDIRIMAFTGRGSADLTFSILNVIGMAIFTFEIGGLCSTKAEYFNGFYFWLDVVSTASMIFDIKWLNPGATDGSASVARTGKVSKSAKGGRIVRIARLVRLVRILKLFKMKKNLESSEDEEEDEDEEMVSRQPSKVAKKLTELTTRHIIRILIVMVAVFPLFDNPSAFDSTIDGYVSNGLVFLYNIRPKHLDLDVEMPVEANERGSQFCLANPQHEFCLNLRQWTQRCGKLRYLRIHHVRYDDFLKALYFHAQGRNKWKRPKGKRESEKRPYTKKNKACEVDPCTHAQRWNPRHDLVSRDSKLKTEFGWRFDTELMSVSRDAKLKTYAIIEITSSARFDAMLNLIRMVVVMVVLVSAVVVFTQDATTLVVGPIERMMTLVQRIAENPLADMKAKKRPREGHDPSDETYLLEQTLAKISGLLQVGFGVAGAEVISKSMSTDGGCGGDRGVNYMLPGKKITAVFGFAIIEDFTVTCSCLEEETCTYINTIAKIVHEAAHAFHGAPNKNIGCAFLCVWKICEGLLPGIRDLRDSEPPPNTPEFRQWRTAQRVAIAAQSQALGQSSRLVPPLEMVESSLASFLKAQVDLHRANQPESGVLAPFVDHPKMVAEFGNDFKVRMGFGLHIGWAIEGTIGSRFKIDASYLSPNVNTSARLEAATHMYNCPLLMSGFFVDEMSPAARSFCRMIDVVSVKGSQVPLELWTFDVSNYPQETLLPTFDNHMVQNPVDFSNDIYYRELQKGIDPIFMQSFNDAVQEYVAGDWAAAKEHLTDALKRYPEDGPSKVLMRVLAKDRFLAPSNWKGFRALTSKT</sequence>
<feature type="domain" description="Guanylate cyclase" evidence="6">
    <location>
        <begin position="672"/>
        <end position="710"/>
    </location>
</feature>
<dbReference type="InterPro" id="IPR005821">
    <property type="entry name" value="Ion_trans_dom"/>
</dbReference>
<comment type="caution">
    <text evidence="7">The sequence shown here is derived from an EMBL/GenBank/DDBJ whole genome shotgun (WGS) entry which is preliminary data.</text>
</comment>
<comment type="subcellular location">
    <subcellularLocation>
        <location evidence="1">Membrane</location>
        <topology evidence="1">Multi-pass membrane protein</topology>
    </subcellularLocation>
</comment>
<reference evidence="7" key="1">
    <citation type="submission" date="2023-01" db="EMBL/GenBank/DDBJ databases">
        <title>Metagenome sequencing of chrysophaentin producing Chrysophaeum taylorii.</title>
        <authorList>
            <person name="Davison J."/>
            <person name="Bewley C."/>
        </authorList>
    </citation>
    <scope>NUCLEOTIDE SEQUENCE</scope>
    <source>
        <strain evidence="7">NIES-1699</strain>
    </source>
</reference>
<dbReference type="Gene3D" id="3.30.70.1230">
    <property type="entry name" value="Nucleotide cyclase"/>
    <property type="match status" value="1"/>
</dbReference>
<feature type="transmembrane region" description="Helical" evidence="5">
    <location>
        <begin position="401"/>
        <end position="419"/>
    </location>
</feature>
<gene>
    <name evidence="7" type="ORF">CTAYLR_008409</name>
</gene>
<dbReference type="Pfam" id="PF00520">
    <property type="entry name" value="Ion_trans"/>
    <property type="match status" value="1"/>
</dbReference>
<dbReference type="PANTHER" id="PTHR43336:SF3">
    <property type="entry name" value="GUANYLATE CYCLASE DOMAIN-CONTAINING PROTEIN"/>
    <property type="match status" value="1"/>
</dbReference>